<evidence type="ECO:0000313" key="2">
    <source>
        <dbReference type="EMBL" id="GMF33199.1"/>
    </source>
</evidence>
<gene>
    <name evidence="2" type="ORF">Plil01_001415800</name>
</gene>
<organism evidence="2 3">
    <name type="scientific">Phytophthora lilii</name>
    <dbReference type="NCBI Taxonomy" id="2077276"/>
    <lineage>
        <taxon>Eukaryota</taxon>
        <taxon>Sar</taxon>
        <taxon>Stramenopiles</taxon>
        <taxon>Oomycota</taxon>
        <taxon>Peronosporomycetes</taxon>
        <taxon>Peronosporales</taxon>
        <taxon>Peronosporaceae</taxon>
        <taxon>Phytophthora</taxon>
    </lineage>
</organism>
<keyword evidence="3" id="KW-1185">Reference proteome</keyword>
<dbReference type="OrthoDB" id="121006at2759"/>
<accession>A0A9W6X7R7</accession>
<keyword evidence="1" id="KW-0812">Transmembrane</keyword>
<evidence type="ECO:0000256" key="1">
    <source>
        <dbReference type="SAM" id="Phobius"/>
    </source>
</evidence>
<protein>
    <submittedName>
        <fullName evidence="2">Unnamed protein product</fullName>
    </submittedName>
</protein>
<dbReference type="Proteomes" id="UP001165083">
    <property type="component" value="Unassembled WGS sequence"/>
</dbReference>
<evidence type="ECO:0000313" key="3">
    <source>
        <dbReference type="Proteomes" id="UP001165083"/>
    </source>
</evidence>
<proteinExistence type="predicted"/>
<dbReference type="AlphaFoldDB" id="A0A9W6X7R7"/>
<comment type="caution">
    <text evidence="2">The sequence shown here is derived from an EMBL/GenBank/DDBJ whole genome shotgun (WGS) entry which is preliminary data.</text>
</comment>
<feature type="transmembrane region" description="Helical" evidence="1">
    <location>
        <begin position="77"/>
        <end position="99"/>
    </location>
</feature>
<reference evidence="2" key="1">
    <citation type="submission" date="2023-04" db="EMBL/GenBank/DDBJ databases">
        <title>Phytophthora lilii NBRC 32176.</title>
        <authorList>
            <person name="Ichikawa N."/>
            <person name="Sato H."/>
            <person name="Tonouchi N."/>
        </authorList>
    </citation>
    <scope>NUCLEOTIDE SEQUENCE</scope>
    <source>
        <strain evidence="2">NBRC 32176</strain>
    </source>
</reference>
<dbReference type="EMBL" id="BSXW01001053">
    <property type="protein sequence ID" value="GMF33199.1"/>
    <property type="molecule type" value="Genomic_DNA"/>
</dbReference>
<keyword evidence="1" id="KW-0472">Membrane</keyword>
<name>A0A9W6X7R7_9STRA</name>
<sequence>MTSSPTGPQAKTVTKERHIGNEGLRFLKLTYSFTSATPVLPFGSPANDASFSRQKVTSIDASKGPFIFSGSKKAVSLMLHALPGAMALICFSWTIWLMLLTVKPNDTVNWVMKTDNFDNGSFWLLVNPPVVMVWVSLCGLSLVAIAYAIVLIKMVKQRNRISTNVNQA</sequence>
<keyword evidence="1" id="KW-1133">Transmembrane helix</keyword>
<feature type="transmembrane region" description="Helical" evidence="1">
    <location>
        <begin position="131"/>
        <end position="152"/>
    </location>
</feature>